<dbReference type="AlphaFoldDB" id="A0AAV2P014"/>
<evidence type="ECO:0000313" key="2">
    <source>
        <dbReference type="Proteomes" id="UP001497644"/>
    </source>
</evidence>
<dbReference type="EMBL" id="OZ034829">
    <property type="protein sequence ID" value="CAL1685166.1"/>
    <property type="molecule type" value="Genomic_DNA"/>
</dbReference>
<gene>
    <name evidence="1" type="ORF">LPLAT_LOCUS10724</name>
</gene>
<keyword evidence="2" id="KW-1185">Reference proteome</keyword>
<accession>A0AAV2P014</accession>
<name>A0AAV2P014_9HYME</name>
<reference evidence="1" key="1">
    <citation type="submission" date="2024-04" db="EMBL/GenBank/DDBJ databases">
        <authorList>
            <consortium name="Molecular Ecology Group"/>
        </authorList>
    </citation>
    <scope>NUCLEOTIDE SEQUENCE</scope>
</reference>
<proteinExistence type="predicted"/>
<evidence type="ECO:0000313" key="1">
    <source>
        <dbReference type="EMBL" id="CAL1685166.1"/>
    </source>
</evidence>
<sequence length="180" mass="20751">MANFNNGNLSYELLIRSNTIILDLGKYEPSQTFKEAIPLKLNEIFNTSERVLLEAYIKTNFAEIHNNKLNIYIGYGSVTDGTFKLEIHIKNFMTNDYLKLEIKKGDKVEVIGVIQTVDPVYLLVNDLKDIQKLSGHMSLPILLKGVQIPQKRKIEENIPQQVNLLLNNNVKRDIFYVKRD</sequence>
<protein>
    <submittedName>
        <fullName evidence="1">Uncharacterized protein</fullName>
    </submittedName>
</protein>
<dbReference type="Proteomes" id="UP001497644">
    <property type="component" value="Chromosome 6"/>
</dbReference>
<organism evidence="1 2">
    <name type="scientific">Lasius platythorax</name>
    <dbReference type="NCBI Taxonomy" id="488582"/>
    <lineage>
        <taxon>Eukaryota</taxon>
        <taxon>Metazoa</taxon>
        <taxon>Ecdysozoa</taxon>
        <taxon>Arthropoda</taxon>
        <taxon>Hexapoda</taxon>
        <taxon>Insecta</taxon>
        <taxon>Pterygota</taxon>
        <taxon>Neoptera</taxon>
        <taxon>Endopterygota</taxon>
        <taxon>Hymenoptera</taxon>
        <taxon>Apocrita</taxon>
        <taxon>Aculeata</taxon>
        <taxon>Formicoidea</taxon>
        <taxon>Formicidae</taxon>
        <taxon>Formicinae</taxon>
        <taxon>Lasius</taxon>
        <taxon>Lasius</taxon>
    </lineage>
</organism>